<dbReference type="GeneID" id="80538923"/>
<dbReference type="EMBL" id="MN617171">
    <property type="protein sequence ID" value="UYK55519.1"/>
    <property type="molecule type" value="Genomic_RNA"/>
</dbReference>
<evidence type="ECO:0000313" key="1">
    <source>
        <dbReference type="EMBL" id="UYK55519.1"/>
    </source>
</evidence>
<dbReference type="Proteomes" id="UP000830399">
    <property type="component" value="Segment"/>
</dbReference>
<accession>A0AAE9T964</accession>
<protein>
    <submittedName>
        <fullName evidence="1">ORFC</fullName>
    </submittedName>
</protein>
<reference evidence="1" key="1">
    <citation type="journal article" date="2021" name="MBio">
        <title>Novel Mycoviruses Discovered in the Mycovirome of a Necrotrophic Fungus.</title>
        <authorList>
            <person name="Ruiz-Padilla A."/>
            <person name="Rodriguez-Romero J."/>
            <person name="Gomez-Cid I."/>
            <person name="Pacifico D."/>
            <person name="Ayllon M.A."/>
        </authorList>
    </citation>
    <scope>NUCLEOTIDE SEQUENCE</scope>
    <source>
        <strain evidence="1">BCS17_DN134</strain>
    </source>
</reference>
<name>A0AAE9T964_9VIRU</name>
<dbReference type="RefSeq" id="YP_010800339.1">
    <property type="nucleotide sequence ID" value="NC_076847.1"/>
</dbReference>
<keyword evidence="2" id="KW-1185">Reference proteome</keyword>
<evidence type="ECO:0000313" key="2">
    <source>
        <dbReference type="Proteomes" id="UP000830399"/>
    </source>
</evidence>
<dbReference type="KEGG" id="vg:80538923"/>
<sequence length="537" mass="60133">MLLRFRPLPWSFYRSRLPPTWPIPVMSPFHEYPSVPEFERAWNETRTRFFPSNAPTPFVGSNLWLNAPPLPQTTTGEASPGLVVSILRANKASKSNVEWFVLNSSYNMVFDVTNTPNGVRIAFKEVTSNEGVVKGRDDAESKNKAFNMIQFQMLAASIAHDRLTQQLAIERKGTAGKIEALEWQVARLEQEAHEPSSSDCDHEHSDFASPELCKATCGHTISDFPCAQAHDCTTPGMHHESRELCRLNCGHVHDDFAQGHCYKDDSECPLQDDLFNVRQESAAILVATTDPARARLHCFHDHSDFAGPELCGTCKLEHEIHVPEDLLVNHKCKADKTHLERVSTPKGQDSNGCKAADLQKQTVIDYQSERIEALEADNAILAKVRTAMLRPTFAKANWIERFRSNGKMKLASQTFHIPKSQSLQASIRGRLVKAEDAFFAGNWSEWVLTPNGLRRFYECQDSSNKVKLAKGLGLTEDELLLAIPSPESGVADVCHLSEYHRHVANKDSASQLEAAKLAYTGFIERMRQSGLIIPTNE</sequence>
<proteinExistence type="predicted"/>
<organism evidence="1 2">
    <name type="scientific">Botrytis cinerea hypovirus 4</name>
    <dbReference type="NCBI Taxonomy" id="2735927"/>
    <lineage>
        <taxon>Viruses</taxon>
        <taxon>Riboviria</taxon>
        <taxon>Orthornavirae</taxon>
        <taxon>Pisuviricota</taxon>
        <taxon>Duplopiviricetes</taxon>
        <taxon>Durnavirales</taxon>
        <taxon>Hypoviridae</taxon>
        <taxon>Thetahypovirus</taxon>
        <taxon>Thetahypovirus botrytidis</taxon>
    </lineage>
</organism>